<comment type="caution">
    <text evidence="6">The sequence shown here is derived from an EMBL/GenBank/DDBJ whole genome shotgun (WGS) entry which is preliminary data.</text>
</comment>
<evidence type="ECO:0000256" key="3">
    <source>
        <dbReference type="ARBA" id="ARBA00023242"/>
    </source>
</evidence>
<comment type="subcellular location">
    <subcellularLocation>
        <location evidence="1">Nucleus</location>
    </subcellularLocation>
</comment>
<feature type="compositionally biased region" description="Polar residues" evidence="4">
    <location>
        <begin position="146"/>
        <end position="157"/>
    </location>
</feature>
<dbReference type="PANTHER" id="PTHR31001">
    <property type="entry name" value="UNCHARACTERIZED TRANSCRIPTIONAL REGULATORY PROTEIN"/>
    <property type="match status" value="1"/>
</dbReference>
<dbReference type="GeneID" id="87930489"/>
<evidence type="ECO:0000256" key="1">
    <source>
        <dbReference type="ARBA" id="ARBA00004123"/>
    </source>
</evidence>
<dbReference type="PROSITE" id="PS00463">
    <property type="entry name" value="ZN2_CY6_FUNGAL_1"/>
    <property type="match status" value="1"/>
</dbReference>
<evidence type="ECO:0000259" key="5">
    <source>
        <dbReference type="PROSITE" id="PS50048"/>
    </source>
</evidence>
<keyword evidence="3" id="KW-0539">Nucleus</keyword>
<evidence type="ECO:0000256" key="2">
    <source>
        <dbReference type="ARBA" id="ARBA00022723"/>
    </source>
</evidence>
<evidence type="ECO:0000313" key="7">
    <source>
        <dbReference type="Proteomes" id="UP001326199"/>
    </source>
</evidence>
<name>A0ABR0HQZ8_9PEZI</name>
<dbReference type="PANTHER" id="PTHR31001:SF49">
    <property type="entry name" value="ZN(II)2CYS6 TRANSCRIPTION FACTOR (EUROFUNG)"/>
    <property type="match status" value="1"/>
</dbReference>
<dbReference type="SUPFAM" id="SSF57701">
    <property type="entry name" value="Zn2/Cys6 DNA-binding domain"/>
    <property type="match status" value="1"/>
</dbReference>
<dbReference type="InterPro" id="IPR050613">
    <property type="entry name" value="Sec_Metabolite_Reg"/>
</dbReference>
<dbReference type="PROSITE" id="PS50048">
    <property type="entry name" value="ZN2_CY6_FUNGAL_2"/>
    <property type="match status" value="1"/>
</dbReference>
<reference evidence="6 7" key="1">
    <citation type="journal article" date="2023" name="bioRxiv">
        <title>High-quality genome assemblies of four members of thePodospora anserinaspecies complex.</title>
        <authorList>
            <person name="Ament-Velasquez S.L."/>
            <person name="Vogan A.A."/>
            <person name="Wallerman O."/>
            <person name="Hartmann F."/>
            <person name="Gautier V."/>
            <person name="Silar P."/>
            <person name="Giraud T."/>
            <person name="Johannesson H."/>
        </authorList>
    </citation>
    <scope>NUCLEOTIDE SEQUENCE [LARGE SCALE GENOMIC DNA]</scope>
    <source>
        <strain evidence="6 7">CBS 411.78</strain>
    </source>
</reference>
<dbReference type="CDD" id="cd12148">
    <property type="entry name" value="fungal_TF_MHR"/>
    <property type="match status" value="1"/>
</dbReference>
<feature type="domain" description="Zn(2)-C6 fungal-type" evidence="5">
    <location>
        <begin position="73"/>
        <end position="104"/>
    </location>
</feature>
<dbReference type="Proteomes" id="UP001326199">
    <property type="component" value="Unassembled WGS sequence"/>
</dbReference>
<dbReference type="InterPro" id="IPR007219">
    <property type="entry name" value="XnlR_reg_dom"/>
</dbReference>
<feature type="compositionally biased region" description="Acidic residues" evidence="4">
    <location>
        <begin position="160"/>
        <end position="169"/>
    </location>
</feature>
<dbReference type="EMBL" id="JAFFHB010000002">
    <property type="protein sequence ID" value="KAK4670362.1"/>
    <property type="molecule type" value="Genomic_DNA"/>
</dbReference>
<feature type="compositionally biased region" description="Polar residues" evidence="4">
    <location>
        <begin position="12"/>
        <end position="23"/>
    </location>
</feature>
<feature type="compositionally biased region" description="Polar residues" evidence="4">
    <location>
        <begin position="47"/>
        <end position="60"/>
    </location>
</feature>
<keyword evidence="7" id="KW-1185">Reference proteome</keyword>
<feature type="region of interest" description="Disordered" evidence="4">
    <location>
        <begin position="1"/>
        <end position="60"/>
    </location>
</feature>
<evidence type="ECO:0000313" key="6">
    <source>
        <dbReference type="EMBL" id="KAK4670362.1"/>
    </source>
</evidence>
<dbReference type="RefSeq" id="XP_062769032.1">
    <property type="nucleotide sequence ID" value="XM_062910146.1"/>
</dbReference>
<protein>
    <recommendedName>
        <fullName evidence="5">Zn(2)-C6 fungal-type domain-containing protein</fullName>
    </recommendedName>
</protein>
<dbReference type="SMART" id="SM00906">
    <property type="entry name" value="Fungal_trans"/>
    <property type="match status" value="1"/>
</dbReference>
<proteinExistence type="predicted"/>
<dbReference type="Pfam" id="PF04082">
    <property type="entry name" value="Fungal_trans"/>
    <property type="match status" value="1"/>
</dbReference>
<dbReference type="InterPro" id="IPR036864">
    <property type="entry name" value="Zn2-C6_fun-type_DNA-bd_sf"/>
</dbReference>
<dbReference type="CDD" id="cd00067">
    <property type="entry name" value="GAL4"/>
    <property type="match status" value="1"/>
</dbReference>
<sequence>MSSRPPQAPQRGYSTGSGSSNIHVNPKPTNPPRNLHHLLPKGAAASSRPQLPINNSCQLPPTQAQKRTRVLLSCGPCRTSKQKCDRQQPCKNCLKKARQDLCIYAPKPEKARPERSMAARLKRLESMVRGMMHTNNPNIRGPIPALTSSSSATGQYQTDEHDDENEESPDERAAAVPVGQVVLGKSGKGSATYVGATHFMAMLEDIEDLKSYFDDDDDGEADTGEAGLDPDAAAGFGSSDDAHSPGLLLLSHTVPTCKQDLIDMLPPQPVVERLTRRYFDAASPTHHCVHQPTFAKDCVVFWQDPNKASLQWLALLFVIIAQGTSFSMFTAPQELAGDSDVPPMERFRGYRAAALWALVAGKFSSPGPSTIQPFLLYIESEFLINRTSQMTCYLLISVCIRLMLRMGLHRDPDKLPNIPPFDGEMRRRLWHVACQFDHLVSFHMGLPSMVYSIESDTAPPRNLFDDDLDKDCHQLPPARPDTEYTMLTYPIWKSSICQVFGLVARQANSLTRPTYAEVQELDMRLDEIWSQVPPFMKRIVPPQDYDGEPISPVLVNQQFGLISLYNKSRCVLHRRYLIEPVPKPEHTYSRRICLEAAISLLDHQNLMHLATLPGGALRATGWYISALAIHDFLLAAMVVYLVLQHEPESGRHDHQESSCWPSLDPALSAFSNEEQLQKMLERSHQIWETISEADGVFRKATDMLATMLKKIELKKQQNKGKQLAPDQHHPEHQAYVRDEDSWLNTSQSHEPLSVGSLSVTDEHWDSELGPEEQQHHMMEDVQQPLTRQDLMPASLIDTRWLDLGSMGMDQMGWDTFDSAIRGENNVHQQTVEDWIPEGPLLDDVQLMTTMGFHGSPFDWREQEEGYEC</sequence>
<evidence type="ECO:0000256" key="4">
    <source>
        <dbReference type="SAM" id="MobiDB-lite"/>
    </source>
</evidence>
<dbReference type="InterPro" id="IPR001138">
    <property type="entry name" value="Zn2Cys6_DnaBD"/>
</dbReference>
<dbReference type="SMART" id="SM00066">
    <property type="entry name" value="GAL4"/>
    <property type="match status" value="1"/>
</dbReference>
<keyword evidence="2" id="KW-0479">Metal-binding</keyword>
<accession>A0ABR0HQZ8</accession>
<gene>
    <name evidence="6" type="ORF">QC763_211030</name>
</gene>
<organism evidence="6 7">
    <name type="scientific">Podospora pseudopauciseta</name>
    <dbReference type="NCBI Taxonomy" id="2093780"/>
    <lineage>
        <taxon>Eukaryota</taxon>
        <taxon>Fungi</taxon>
        <taxon>Dikarya</taxon>
        <taxon>Ascomycota</taxon>
        <taxon>Pezizomycotina</taxon>
        <taxon>Sordariomycetes</taxon>
        <taxon>Sordariomycetidae</taxon>
        <taxon>Sordariales</taxon>
        <taxon>Podosporaceae</taxon>
        <taxon>Podospora</taxon>
    </lineage>
</organism>
<dbReference type="Pfam" id="PF00172">
    <property type="entry name" value="Zn_clus"/>
    <property type="match status" value="1"/>
</dbReference>
<dbReference type="Gene3D" id="4.10.240.10">
    <property type="entry name" value="Zn(2)-C6 fungal-type DNA-binding domain"/>
    <property type="match status" value="1"/>
</dbReference>
<feature type="region of interest" description="Disordered" evidence="4">
    <location>
        <begin position="134"/>
        <end position="176"/>
    </location>
</feature>